<sequence>MAYCADTTTHSALLYERMNRGQFAFAKRNKRKALTSTSWQISCSSVSIFSRYSRAICCFLSLPSVFCSMLEMTRQEERRAPTTFL</sequence>
<dbReference type="EMBL" id="SRLO01000683">
    <property type="protein sequence ID" value="TNN48755.1"/>
    <property type="molecule type" value="Genomic_DNA"/>
</dbReference>
<organism evidence="1 2">
    <name type="scientific">Liparis tanakae</name>
    <name type="common">Tanaka's snailfish</name>
    <dbReference type="NCBI Taxonomy" id="230148"/>
    <lineage>
        <taxon>Eukaryota</taxon>
        <taxon>Metazoa</taxon>
        <taxon>Chordata</taxon>
        <taxon>Craniata</taxon>
        <taxon>Vertebrata</taxon>
        <taxon>Euteleostomi</taxon>
        <taxon>Actinopterygii</taxon>
        <taxon>Neopterygii</taxon>
        <taxon>Teleostei</taxon>
        <taxon>Neoteleostei</taxon>
        <taxon>Acanthomorphata</taxon>
        <taxon>Eupercaria</taxon>
        <taxon>Perciformes</taxon>
        <taxon>Cottioidei</taxon>
        <taxon>Cottales</taxon>
        <taxon>Liparidae</taxon>
        <taxon>Liparis</taxon>
    </lineage>
</organism>
<comment type="caution">
    <text evidence="1">The sequence shown here is derived from an EMBL/GenBank/DDBJ whole genome shotgun (WGS) entry which is preliminary data.</text>
</comment>
<dbReference type="Proteomes" id="UP000314294">
    <property type="component" value="Unassembled WGS sequence"/>
</dbReference>
<name>A0A4Z2G6N9_9TELE</name>
<dbReference type="AlphaFoldDB" id="A0A4Z2G6N9"/>
<keyword evidence="2" id="KW-1185">Reference proteome</keyword>
<evidence type="ECO:0000313" key="2">
    <source>
        <dbReference type="Proteomes" id="UP000314294"/>
    </source>
</evidence>
<protein>
    <submittedName>
        <fullName evidence="1">Uncharacterized protein</fullName>
    </submittedName>
</protein>
<gene>
    <name evidence="1" type="ORF">EYF80_041059</name>
</gene>
<evidence type="ECO:0000313" key="1">
    <source>
        <dbReference type="EMBL" id="TNN48755.1"/>
    </source>
</evidence>
<reference evidence="1 2" key="1">
    <citation type="submission" date="2019-03" db="EMBL/GenBank/DDBJ databases">
        <title>First draft genome of Liparis tanakae, snailfish: a comprehensive survey of snailfish specific genes.</title>
        <authorList>
            <person name="Kim W."/>
            <person name="Song I."/>
            <person name="Jeong J.-H."/>
            <person name="Kim D."/>
            <person name="Kim S."/>
            <person name="Ryu S."/>
            <person name="Song J.Y."/>
            <person name="Lee S.K."/>
        </authorList>
    </citation>
    <scope>NUCLEOTIDE SEQUENCE [LARGE SCALE GENOMIC DNA]</scope>
    <source>
        <tissue evidence="1">Muscle</tissue>
    </source>
</reference>
<accession>A0A4Z2G6N9</accession>
<proteinExistence type="predicted"/>